<dbReference type="PROSITE" id="PS50878">
    <property type="entry name" value="RT_POL"/>
    <property type="match status" value="1"/>
</dbReference>
<keyword evidence="3" id="KW-0808">Transferase</keyword>
<dbReference type="OrthoDB" id="5988397at2759"/>
<sequence length="1555" mass="175265">MALRSLNKVSKLCLLYFAVDKSTCIIQTKKVQSKETGKLFLETAPNVRDLVMVKSGGKLLEAMVIATGDNEDNLNKEERAFIETNAELFDPQPVSPGKKRTSEDKGASTSKKQKALSDEISVKDNLVDRRTRSPTILGDDGKISRPGRSARRRRLQTLNATEMLHGATAENVTPAYAGLMAVLIESAPLKDKLNWFGKQEGTFKVAIGGDGAPCGKDDQALAWLVSFLNCGQHVCSSAENFLLLGANCSEDCEPVRRYVALLERKMTEIEENMFSVEIDGMEKFVSFQFELLPNDKKYLAFLGGELITDLDPCLSTPAMLSFLAESISPVQCACNLRPVIDPTSPSMILNNIYHLLVLYHMKKKNFVTLPMSTTGNKFIPVTFLIDTAATCNTLSEDVLLKLTPNMKLTTSPYQLHPYGDSPPLKPQGQIDLLCERNNRYEPLTFQILPRNLMINKRALLSGSGCEGLGLIIIKAHGIFSVTPAVKDFSGKRAPAHQTSLSQPNPDLGNQTAATHSTPKEVEGCHPNQPHKDRPYGDPGMSSPSPSKPILIPWKRQLAPPGKLTKEGFLHVPLDEESSFMTTMHTSYGRYRWLRLPLAISSTPEEFQKRLMSALKGLDGVLCIADDILVSGKGKSYQEAEKKDHDRHFVALMERCSKKNIKLNQTKLQFKLQVEFMGNLITDRGMQADPDKIAAISEMAHHEKKQDAIIAMPKFKLYFQVKSYQFKGIAKENPFFTTGKELKIKPCKAGEVKTIARSLYNKIDVTFQKVCSISFGEALTNLPELQLQKRKSPAEAKRENSATYRRYKHRVQEEWQKTSLLREANTKRKETSSEHEDSIVKRKRPAGNFDAMTWDKNGLKFEVGGYADGVNLHRFKCAAEVEREPRRKKLKGVGDEISIPTPETNDALKEKLKLQIQEGECIVGELIVPRKYEKMIIKAEGNIQTIKFTVQGRKQPLEEIRRKTLKMHEKYMKVKQNQHYSEMPREEIGVSADRVNELDHSFRCQTISLHDRQKIVRKAPIGKRNSLPLKPKPFSSLQKSELELELGGRGIHEGKTEELQLLLDESLHGVRRVLALLYNNPNTTLESLNLESYEAHLDRISDFLLPGEEANCDQGQAVCLRLIGGEEGLDLEDDTLLEGECVTNDEVIKTSGLTMRNFSHLVHRNHSSVKAIESGYKGNKFHFKEFNKEEVQCALKNLNVRKSYGWDVTAPPKLFKGVAEGIAPSLTRLYNNCIDLGEWPSEWKKGEWTPVFKKGDRQDKSNYRPITSLICVDKIFEHLLSKQVTRHYDPALYHRMTAYRKQHSCETTLLMLIEDWRSAVDRKELVTILSADMSKAIDSLSYSLTLKKLDAYGFNSSSLELIRSFFDSRLNRVKINGHTSEWRIMERGCPQGSSFGPLLWNMFQNDMAFHIPDSNLTLYADDHQLYVTGKTYEEVESTLVILNPSCDSLLEIDRNLLEHPKDECGNQVAIHLHSGVFGSSEQEHYKRRHGHIAPEIIPGASPPSFSGDVYSFGRIICTIGGKLLVIFFAHWEKNACTVNPSLGYNYVKSQSSFKQN</sequence>
<evidence type="ECO:0000256" key="1">
    <source>
        <dbReference type="SAM" id="MobiDB-lite"/>
    </source>
</evidence>
<dbReference type="InterPro" id="IPR043128">
    <property type="entry name" value="Rev_trsase/Diguanyl_cyclase"/>
</dbReference>
<evidence type="ECO:0000313" key="3">
    <source>
        <dbReference type="EMBL" id="PFX23751.1"/>
    </source>
</evidence>
<keyword evidence="3" id="KW-0695">RNA-directed DNA polymerase</keyword>
<keyword evidence="4" id="KW-1185">Reference proteome</keyword>
<name>A0A2B4S1G7_STYPI</name>
<feature type="compositionally biased region" description="Basic and acidic residues" evidence="1">
    <location>
        <begin position="517"/>
        <end position="535"/>
    </location>
</feature>
<dbReference type="Proteomes" id="UP000225706">
    <property type="component" value="Unassembled WGS sequence"/>
</dbReference>
<evidence type="ECO:0000259" key="2">
    <source>
        <dbReference type="PROSITE" id="PS50878"/>
    </source>
</evidence>
<evidence type="ECO:0000313" key="4">
    <source>
        <dbReference type="Proteomes" id="UP000225706"/>
    </source>
</evidence>
<gene>
    <name evidence="3" type="primary">pol</name>
    <name evidence="3" type="ORF">AWC38_SpisGene11664</name>
</gene>
<feature type="region of interest" description="Disordered" evidence="1">
    <location>
        <begin position="86"/>
        <end position="150"/>
    </location>
</feature>
<feature type="domain" description="Reverse transcriptase" evidence="2">
    <location>
        <begin position="1231"/>
        <end position="1492"/>
    </location>
</feature>
<feature type="compositionally biased region" description="Basic and acidic residues" evidence="1">
    <location>
        <begin position="823"/>
        <end position="839"/>
    </location>
</feature>
<dbReference type="Pfam" id="PF00078">
    <property type="entry name" value="RVT_1"/>
    <property type="match status" value="2"/>
</dbReference>
<proteinExistence type="predicted"/>
<feature type="compositionally biased region" description="Basic and acidic residues" evidence="1">
    <location>
        <begin position="115"/>
        <end position="131"/>
    </location>
</feature>
<dbReference type="EMBL" id="LSMT01000197">
    <property type="protein sequence ID" value="PFX23751.1"/>
    <property type="molecule type" value="Genomic_DNA"/>
</dbReference>
<organism evidence="3 4">
    <name type="scientific">Stylophora pistillata</name>
    <name type="common">Smooth cauliflower coral</name>
    <dbReference type="NCBI Taxonomy" id="50429"/>
    <lineage>
        <taxon>Eukaryota</taxon>
        <taxon>Metazoa</taxon>
        <taxon>Cnidaria</taxon>
        <taxon>Anthozoa</taxon>
        <taxon>Hexacorallia</taxon>
        <taxon>Scleractinia</taxon>
        <taxon>Astrocoeniina</taxon>
        <taxon>Pocilloporidae</taxon>
        <taxon>Stylophora</taxon>
    </lineage>
</organism>
<dbReference type="InterPro" id="IPR000477">
    <property type="entry name" value="RT_dom"/>
</dbReference>
<dbReference type="Gene3D" id="3.30.70.270">
    <property type="match status" value="1"/>
</dbReference>
<comment type="caution">
    <text evidence="3">The sequence shown here is derived from an EMBL/GenBank/DDBJ whole genome shotgun (WGS) entry which is preliminary data.</text>
</comment>
<keyword evidence="3" id="KW-0548">Nucleotidyltransferase</keyword>
<dbReference type="InterPro" id="IPR043502">
    <property type="entry name" value="DNA/RNA_pol_sf"/>
</dbReference>
<dbReference type="Gene3D" id="3.10.10.10">
    <property type="entry name" value="HIV Type 1 Reverse Transcriptase, subunit A, domain 1"/>
    <property type="match status" value="1"/>
</dbReference>
<dbReference type="CDD" id="cd05481">
    <property type="entry name" value="retropepsin_like_LTR_1"/>
    <property type="match status" value="1"/>
</dbReference>
<dbReference type="GO" id="GO:0003964">
    <property type="term" value="F:RNA-directed DNA polymerase activity"/>
    <property type="evidence" value="ECO:0007669"/>
    <property type="project" value="UniProtKB-KW"/>
</dbReference>
<accession>A0A2B4S1G7</accession>
<dbReference type="SUPFAM" id="SSF56672">
    <property type="entry name" value="DNA/RNA polymerases"/>
    <property type="match status" value="1"/>
</dbReference>
<feature type="region of interest" description="Disordered" evidence="1">
    <location>
        <begin position="820"/>
        <end position="841"/>
    </location>
</feature>
<feature type="region of interest" description="Disordered" evidence="1">
    <location>
        <begin position="490"/>
        <end position="547"/>
    </location>
</feature>
<dbReference type="PANTHER" id="PTHR19446">
    <property type="entry name" value="REVERSE TRANSCRIPTASES"/>
    <property type="match status" value="1"/>
</dbReference>
<reference evidence="4" key="1">
    <citation type="journal article" date="2017" name="bioRxiv">
        <title>Comparative analysis of the genomes of Stylophora pistillata and Acropora digitifera provides evidence for extensive differences between species of corals.</title>
        <authorList>
            <person name="Voolstra C.R."/>
            <person name="Li Y."/>
            <person name="Liew Y.J."/>
            <person name="Baumgarten S."/>
            <person name="Zoccola D."/>
            <person name="Flot J.-F."/>
            <person name="Tambutte S."/>
            <person name="Allemand D."/>
            <person name="Aranda M."/>
        </authorList>
    </citation>
    <scope>NUCLEOTIDE SEQUENCE [LARGE SCALE GENOMIC DNA]</scope>
</reference>
<protein>
    <submittedName>
        <fullName evidence="3">RNA-directed DNA polymerase from mobile element jockey</fullName>
    </submittedName>
</protein>
<feature type="compositionally biased region" description="Polar residues" evidence="1">
    <location>
        <begin position="496"/>
        <end position="516"/>
    </location>
</feature>